<feature type="region of interest" description="Disordered" evidence="2">
    <location>
        <begin position="95"/>
        <end position="116"/>
    </location>
</feature>
<dbReference type="HOGENOM" id="CLU_024601_0_0_1"/>
<sequence>MLGNQSADFSENGDDEIIRQLCANGICMKTTEVEAKLDEGNIQEAESSLREGLSLNFEEARALLGRLEYQRGNLEGALRVFEGIDLQAAIQRLQASVPPEKPATKKNRPREPQQSVSQHAANLVLEAIYLKAKSLQKLGRITEAARECKSVLDSVEKIFQQGIPDAQVDNKLQETVSHAVELLPALWKESGDYQEAISAYRRALLSQWNLDNDCCARIQKDFAVFLLHSGVEASPPSLGSQIEGSYIPRNNLEEAILLLMILLKKFNLGKAKWDPSVFEHLTFALSLCSQTSVLAKQLEEVMPGVFSRIERWNTLALSYSAAGQNSAAVNLLRKSLHKHEQPDDLVALLLAAKLCSEEPSLAAEGAGYAQRAINNAQGMDEHLKGVGLRMLGLCLGKQAKVPTSDFERSRLQSESLKALDGAIAFEHNNPDLIFELGVQYAEQRNLKAASRYAKEFIDATGGSVLKGWRFLALVLSAQQRFSEAEVVTDAALDETAKWDQGPLLRLKAKLKISQSNPTEAVETYRYLLALVQAQRKSFGPLRTLSQMEEDKVNEFEVWHGLAYLYSSLSHWNDVEVCLKKAGELKQYSASMLHTEGRMWEGRKEFKPALAAFLDGLLLDGSSVPCKVAVGALLSERGKDHQPTLPVARSLLSDALRIDPTNRKAWYYLGMVHKSDGRIADATDCFQAASMLEESDPIESFSTIL</sequence>
<evidence type="ECO:0000256" key="1">
    <source>
        <dbReference type="PROSITE-ProRule" id="PRU00339"/>
    </source>
</evidence>
<dbReference type="STRING" id="81972.D7LJX1"/>
<dbReference type="SMART" id="SM00028">
    <property type="entry name" value="TPR"/>
    <property type="match status" value="7"/>
</dbReference>
<dbReference type="AlphaFoldDB" id="D7LJX1"/>
<dbReference type="Proteomes" id="UP000008694">
    <property type="component" value="Unassembled WGS sequence"/>
</dbReference>
<dbReference type="GO" id="GO:0009846">
    <property type="term" value="P:pollen germination"/>
    <property type="evidence" value="ECO:0007669"/>
    <property type="project" value="EnsemblPlants"/>
</dbReference>
<dbReference type="InterPro" id="IPR011990">
    <property type="entry name" value="TPR-like_helical_dom_sf"/>
</dbReference>
<name>D7LJX1_ARALL</name>
<dbReference type="PANTHER" id="PTHR44102">
    <property type="entry name" value="PROTEIN NPG1"/>
    <property type="match status" value="1"/>
</dbReference>
<dbReference type="InterPro" id="IPR019734">
    <property type="entry name" value="TPR_rpt"/>
</dbReference>
<accession>D7LJX1</accession>
<dbReference type="GO" id="GO:0009898">
    <property type="term" value="C:cytoplasmic side of plasma membrane"/>
    <property type="evidence" value="ECO:0007669"/>
    <property type="project" value="EnsemblPlants"/>
</dbReference>
<dbReference type="Gramene" id="fgenesh2_kg.4__2466__AT2G43040.1">
    <property type="protein sequence ID" value="fgenesh2_kg.4__2466__AT2G43040.1"/>
    <property type="gene ID" value="fgenesh2_kg.4__2466__AT2G43040.1"/>
</dbReference>
<keyword evidence="1" id="KW-0802">TPR repeat</keyword>
<evidence type="ECO:0008006" key="5">
    <source>
        <dbReference type="Google" id="ProtNLM"/>
    </source>
</evidence>
<dbReference type="GO" id="GO:0009555">
    <property type="term" value="P:pollen development"/>
    <property type="evidence" value="ECO:0007669"/>
    <property type="project" value="EnsemblPlants"/>
</dbReference>
<dbReference type="SUPFAM" id="SSF48452">
    <property type="entry name" value="TPR-like"/>
    <property type="match status" value="2"/>
</dbReference>
<dbReference type="eggNOG" id="KOG4162">
    <property type="taxonomic scope" value="Eukaryota"/>
</dbReference>
<dbReference type="InterPro" id="IPR043376">
    <property type="entry name" value="NPG1-like"/>
</dbReference>
<gene>
    <name evidence="3" type="ORF">ARALYDRAFT_483406</name>
</gene>
<dbReference type="OrthoDB" id="29013at2759"/>
<keyword evidence="4" id="KW-1185">Reference proteome</keyword>
<proteinExistence type="predicted"/>
<dbReference type="FunFam" id="1.25.40.10:FF:001270">
    <property type="entry name" value="Protein NPG1"/>
    <property type="match status" value="1"/>
</dbReference>
<reference evidence="4" key="1">
    <citation type="journal article" date="2011" name="Nat. Genet.">
        <title>The Arabidopsis lyrata genome sequence and the basis of rapid genome size change.</title>
        <authorList>
            <person name="Hu T.T."/>
            <person name="Pattyn P."/>
            <person name="Bakker E.G."/>
            <person name="Cao J."/>
            <person name="Cheng J.-F."/>
            <person name="Clark R.M."/>
            <person name="Fahlgren N."/>
            <person name="Fawcett J.A."/>
            <person name="Grimwood J."/>
            <person name="Gundlach H."/>
            <person name="Haberer G."/>
            <person name="Hollister J.D."/>
            <person name="Ossowski S."/>
            <person name="Ottilar R.P."/>
            <person name="Salamov A.A."/>
            <person name="Schneeberger K."/>
            <person name="Spannagl M."/>
            <person name="Wang X."/>
            <person name="Yang L."/>
            <person name="Nasrallah M.E."/>
            <person name="Bergelson J."/>
            <person name="Carrington J.C."/>
            <person name="Gaut B.S."/>
            <person name="Schmutz J."/>
            <person name="Mayer K.F.X."/>
            <person name="Van de Peer Y."/>
            <person name="Grigoriev I.V."/>
            <person name="Nordborg M."/>
            <person name="Weigel D."/>
            <person name="Guo Y.-L."/>
        </authorList>
    </citation>
    <scope>NUCLEOTIDE SEQUENCE [LARGE SCALE GENOMIC DNA]</scope>
    <source>
        <strain evidence="4">cv. MN47</strain>
    </source>
</reference>
<protein>
    <recommendedName>
        <fullName evidence="5">Binding protein</fullName>
    </recommendedName>
</protein>
<feature type="repeat" description="TPR" evidence="1">
    <location>
        <begin position="662"/>
        <end position="695"/>
    </location>
</feature>
<evidence type="ECO:0000256" key="2">
    <source>
        <dbReference type="SAM" id="MobiDB-lite"/>
    </source>
</evidence>
<evidence type="ECO:0000313" key="3">
    <source>
        <dbReference type="EMBL" id="EFH58144.1"/>
    </source>
</evidence>
<organism evidence="4">
    <name type="scientific">Arabidopsis lyrata subsp. lyrata</name>
    <name type="common">Lyre-leaved rock-cress</name>
    <dbReference type="NCBI Taxonomy" id="81972"/>
    <lineage>
        <taxon>Eukaryota</taxon>
        <taxon>Viridiplantae</taxon>
        <taxon>Streptophyta</taxon>
        <taxon>Embryophyta</taxon>
        <taxon>Tracheophyta</taxon>
        <taxon>Spermatophyta</taxon>
        <taxon>Magnoliopsida</taxon>
        <taxon>eudicotyledons</taxon>
        <taxon>Gunneridae</taxon>
        <taxon>Pentapetalae</taxon>
        <taxon>rosids</taxon>
        <taxon>malvids</taxon>
        <taxon>Brassicales</taxon>
        <taxon>Brassicaceae</taxon>
        <taxon>Camelineae</taxon>
        <taxon>Arabidopsis</taxon>
    </lineage>
</organism>
<dbReference type="PANTHER" id="PTHR44102:SF5">
    <property type="entry name" value="PROTEIN NPG1"/>
    <property type="match status" value="1"/>
</dbReference>
<evidence type="ECO:0000313" key="4">
    <source>
        <dbReference type="Proteomes" id="UP000008694"/>
    </source>
</evidence>
<dbReference type="Gene3D" id="1.25.40.10">
    <property type="entry name" value="Tetratricopeptide repeat domain"/>
    <property type="match status" value="3"/>
</dbReference>
<dbReference type="FunFam" id="1.25.40.10:FF:002569">
    <property type="entry name" value="NPG1"/>
    <property type="match status" value="1"/>
</dbReference>
<dbReference type="Pfam" id="PF13432">
    <property type="entry name" value="TPR_16"/>
    <property type="match status" value="1"/>
</dbReference>
<dbReference type="PROSITE" id="PS50005">
    <property type="entry name" value="TPR"/>
    <property type="match status" value="1"/>
</dbReference>
<dbReference type="GO" id="GO:0005516">
    <property type="term" value="F:calmodulin binding"/>
    <property type="evidence" value="ECO:0007669"/>
    <property type="project" value="EnsemblPlants"/>
</dbReference>
<dbReference type="EMBL" id="GL348716">
    <property type="protein sequence ID" value="EFH58144.1"/>
    <property type="molecule type" value="Genomic_DNA"/>
</dbReference>